<dbReference type="Pfam" id="PF04116">
    <property type="entry name" value="FA_hydroxylase"/>
    <property type="match status" value="1"/>
</dbReference>
<feature type="transmembrane region" description="Helical" evidence="5">
    <location>
        <begin position="125"/>
        <end position="147"/>
    </location>
</feature>
<keyword evidence="4 5" id="KW-0472">Membrane</keyword>
<dbReference type="OrthoDB" id="408954at2759"/>
<keyword evidence="3 5" id="KW-1133">Transmembrane helix</keyword>
<evidence type="ECO:0000256" key="4">
    <source>
        <dbReference type="ARBA" id="ARBA00023136"/>
    </source>
</evidence>
<feature type="domain" description="Fatty acid hydroxylase" evidence="6">
    <location>
        <begin position="171"/>
        <end position="298"/>
    </location>
</feature>
<dbReference type="Proteomes" id="UP000014760">
    <property type="component" value="Unassembled WGS sequence"/>
</dbReference>
<organism evidence="7">
    <name type="scientific">Capitella teleta</name>
    <name type="common">Polychaete worm</name>
    <dbReference type="NCBI Taxonomy" id="283909"/>
    <lineage>
        <taxon>Eukaryota</taxon>
        <taxon>Metazoa</taxon>
        <taxon>Spiralia</taxon>
        <taxon>Lophotrochozoa</taxon>
        <taxon>Annelida</taxon>
        <taxon>Polychaeta</taxon>
        <taxon>Sedentaria</taxon>
        <taxon>Scolecida</taxon>
        <taxon>Capitellidae</taxon>
        <taxon>Capitella</taxon>
    </lineage>
</organism>
<evidence type="ECO:0000256" key="2">
    <source>
        <dbReference type="ARBA" id="ARBA00022692"/>
    </source>
</evidence>
<feature type="transmembrane region" description="Helical" evidence="5">
    <location>
        <begin position="71"/>
        <end position="93"/>
    </location>
</feature>
<keyword evidence="2 5" id="KW-0812">Transmembrane</keyword>
<dbReference type="EMBL" id="KB310334">
    <property type="protein sequence ID" value="ELT91807.1"/>
    <property type="molecule type" value="Genomic_DNA"/>
</dbReference>
<dbReference type="InterPro" id="IPR050307">
    <property type="entry name" value="Sterol_Desaturase_Related"/>
</dbReference>
<accession>R7TEA4</accession>
<dbReference type="HOGENOM" id="CLU_047036_6_0_1"/>
<dbReference type="GO" id="GO:0016491">
    <property type="term" value="F:oxidoreductase activity"/>
    <property type="evidence" value="ECO:0007669"/>
    <property type="project" value="InterPro"/>
</dbReference>
<name>R7TEA4_CAPTE</name>
<reference evidence="9" key="1">
    <citation type="submission" date="2012-12" db="EMBL/GenBank/DDBJ databases">
        <authorList>
            <person name="Hellsten U."/>
            <person name="Grimwood J."/>
            <person name="Chapman J.A."/>
            <person name="Shapiro H."/>
            <person name="Aerts A."/>
            <person name="Otillar R.P."/>
            <person name="Terry A.Y."/>
            <person name="Boore J.L."/>
            <person name="Simakov O."/>
            <person name="Marletaz F."/>
            <person name="Cho S.-J."/>
            <person name="Edsinger-Gonzales E."/>
            <person name="Havlak P."/>
            <person name="Kuo D.-H."/>
            <person name="Larsson T."/>
            <person name="Lv J."/>
            <person name="Arendt D."/>
            <person name="Savage R."/>
            <person name="Osoegawa K."/>
            <person name="de Jong P."/>
            <person name="Lindberg D.R."/>
            <person name="Seaver E.C."/>
            <person name="Weisblat D.A."/>
            <person name="Putnam N.H."/>
            <person name="Grigoriev I.V."/>
            <person name="Rokhsar D.S."/>
        </authorList>
    </citation>
    <scope>NUCLEOTIDE SEQUENCE</scope>
    <source>
        <strain evidence="9">I ESC-2004</strain>
    </source>
</reference>
<evidence type="ECO:0000259" key="6">
    <source>
        <dbReference type="Pfam" id="PF04116"/>
    </source>
</evidence>
<evidence type="ECO:0000256" key="5">
    <source>
        <dbReference type="SAM" id="Phobius"/>
    </source>
</evidence>
<dbReference type="PANTHER" id="PTHR11863">
    <property type="entry name" value="STEROL DESATURASE"/>
    <property type="match status" value="1"/>
</dbReference>
<dbReference type="InterPro" id="IPR006694">
    <property type="entry name" value="Fatty_acid_hydroxylase"/>
</dbReference>
<dbReference type="GO" id="GO:0005506">
    <property type="term" value="F:iron ion binding"/>
    <property type="evidence" value="ECO:0007669"/>
    <property type="project" value="InterPro"/>
</dbReference>
<evidence type="ECO:0000313" key="9">
    <source>
        <dbReference type="Proteomes" id="UP000014760"/>
    </source>
</evidence>
<dbReference type="GO" id="GO:0016020">
    <property type="term" value="C:membrane"/>
    <property type="evidence" value="ECO:0007669"/>
    <property type="project" value="UniProtKB-SubCell"/>
</dbReference>
<evidence type="ECO:0000313" key="8">
    <source>
        <dbReference type="EnsemblMetazoa" id="CapteP218390"/>
    </source>
</evidence>
<dbReference type="STRING" id="283909.R7TEA4"/>
<evidence type="ECO:0000256" key="3">
    <source>
        <dbReference type="ARBA" id="ARBA00022989"/>
    </source>
</evidence>
<keyword evidence="9" id="KW-1185">Reference proteome</keyword>
<sequence length="322" mass="37673">MGGESVLNTIFNKASLYAGVVLTVVVGMAIRGDWLLVLVPFWKSREDPLTKHTEEITANSTWLEYFRLQNVGWYILASISFSMVSYYGLAGWLQWHYYIRRRDSVAEWKCQPTKFLTPENERHEIFMGSFNLLLGSIVGGSLAAYIMNGGRTQMYYHLDDYSYGYLVFSTVLLFLMQDAYAFYSHICFHYPLIYKHIHKHHHRYHSPTAFSATAFHPVEFLLLQAGLTLPIFFLPVYSGSFIMCVLYEYYYGMIDHSGVKMDAVWPWQPPSQFHDDHHKYLHVNFGLNLRIWDWMHDTLRKEDRVCSEEIIGGRGLQKKQVQ</sequence>
<evidence type="ECO:0000313" key="7">
    <source>
        <dbReference type="EMBL" id="ELT91807.1"/>
    </source>
</evidence>
<dbReference type="GO" id="GO:0008610">
    <property type="term" value="P:lipid biosynthetic process"/>
    <property type="evidence" value="ECO:0007669"/>
    <property type="project" value="InterPro"/>
</dbReference>
<reference evidence="7 9" key="2">
    <citation type="journal article" date="2013" name="Nature">
        <title>Insights into bilaterian evolution from three spiralian genomes.</title>
        <authorList>
            <person name="Simakov O."/>
            <person name="Marletaz F."/>
            <person name="Cho S.J."/>
            <person name="Edsinger-Gonzales E."/>
            <person name="Havlak P."/>
            <person name="Hellsten U."/>
            <person name="Kuo D.H."/>
            <person name="Larsson T."/>
            <person name="Lv J."/>
            <person name="Arendt D."/>
            <person name="Savage R."/>
            <person name="Osoegawa K."/>
            <person name="de Jong P."/>
            <person name="Grimwood J."/>
            <person name="Chapman J.A."/>
            <person name="Shapiro H."/>
            <person name="Aerts A."/>
            <person name="Otillar R.P."/>
            <person name="Terry A.Y."/>
            <person name="Boore J.L."/>
            <person name="Grigoriev I.V."/>
            <person name="Lindberg D.R."/>
            <person name="Seaver E.C."/>
            <person name="Weisblat D.A."/>
            <person name="Putnam N.H."/>
            <person name="Rokhsar D.S."/>
        </authorList>
    </citation>
    <scope>NUCLEOTIDE SEQUENCE</scope>
    <source>
        <strain evidence="7 9">I ESC-2004</strain>
    </source>
</reference>
<reference evidence="8" key="3">
    <citation type="submission" date="2015-06" db="UniProtKB">
        <authorList>
            <consortium name="EnsemblMetazoa"/>
        </authorList>
    </citation>
    <scope>IDENTIFICATION</scope>
</reference>
<feature type="transmembrane region" description="Helical" evidence="5">
    <location>
        <begin position="162"/>
        <end position="183"/>
    </location>
</feature>
<dbReference type="EMBL" id="AMQN01013603">
    <property type="status" value="NOT_ANNOTATED_CDS"/>
    <property type="molecule type" value="Genomic_DNA"/>
</dbReference>
<dbReference type="AlphaFoldDB" id="R7TEA4"/>
<dbReference type="OMA" id="HHPWINT"/>
<dbReference type="EnsemblMetazoa" id="CapteT218390">
    <property type="protein sequence ID" value="CapteP218390"/>
    <property type="gene ID" value="CapteG218390"/>
</dbReference>
<gene>
    <name evidence="7" type="ORF">CAPTEDRAFT_218390</name>
</gene>
<protein>
    <recommendedName>
        <fullName evidence="6">Fatty acid hydroxylase domain-containing protein</fullName>
    </recommendedName>
</protein>
<feature type="transmembrane region" description="Helical" evidence="5">
    <location>
        <begin position="16"/>
        <end position="42"/>
    </location>
</feature>
<feature type="transmembrane region" description="Helical" evidence="5">
    <location>
        <begin position="229"/>
        <end position="251"/>
    </location>
</feature>
<proteinExistence type="predicted"/>
<comment type="subcellular location">
    <subcellularLocation>
        <location evidence="1">Membrane</location>
    </subcellularLocation>
</comment>
<evidence type="ECO:0000256" key="1">
    <source>
        <dbReference type="ARBA" id="ARBA00004370"/>
    </source>
</evidence>